<name>A0A0D0CL59_9AGAR</name>
<dbReference type="Proteomes" id="UP000053593">
    <property type="component" value="Unassembled WGS sequence"/>
</dbReference>
<evidence type="ECO:0000313" key="2">
    <source>
        <dbReference type="Proteomes" id="UP000053593"/>
    </source>
</evidence>
<dbReference type="AlphaFoldDB" id="A0A0D0CL59"/>
<accession>A0A0D0CL59</accession>
<dbReference type="Gene3D" id="3.80.10.10">
    <property type="entry name" value="Ribonuclease Inhibitor"/>
    <property type="match status" value="1"/>
</dbReference>
<keyword evidence="2" id="KW-1185">Reference proteome</keyword>
<sequence>MQSDILLHATLTEKCRSNYIPATAVELAQLKSSVQSTRSALETCTDDDTRSRTQLSKILQLQESLLSPIRTLPPEILSEIFSHFIKPLNFAFSKVQASVFTLTWVCCWWRNHAISQTKLWSSYIIGGLWDSNPNVDWLLKECISRSGTHGPLNVAIMARDKSFDTELWAPLLEHTMRWRSLRLITVDLSALHYFLHVLENSQEDHSEGEDLKTTTTTTTHFPRLENLTLAMPIPANIDQLPHIPLSNLFSACPSIHALRIPYLRSSDILNFTHLTSLYIDECYQGGLFATLLAECPLLRTCTVGRFITASHLTQPSSSAPIPIPRNKTVTHTNLTTLHLTWFDKNCTVGFFQHVMLPKLTSLLVSINGYQIFKTVNRPDPLVELKTMIIESKCTLRKVHLGKSIPRNAVISFFEGLDIVWGGAGNGNVVVNGAVYERNTSARTVA</sequence>
<dbReference type="InterPro" id="IPR032675">
    <property type="entry name" value="LRR_dom_sf"/>
</dbReference>
<dbReference type="OrthoDB" id="3022743at2759"/>
<dbReference type="SUPFAM" id="SSF52047">
    <property type="entry name" value="RNI-like"/>
    <property type="match status" value="1"/>
</dbReference>
<protein>
    <recommendedName>
        <fullName evidence="3">F-box domain-containing protein</fullName>
    </recommendedName>
</protein>
<dbReference type="HOGENOM" id="CLU_054236_0_0_1"/>
<proteinExistence type="predicted"/>
<organism evidence="1 2">
    <name type="scientific">Collybiopsis luxurians FD-317 M1</name>
    <dbReference type="NCBI Taxonomy" id="944289"/>
    <lineage>
        <taxon>Eukaryota</taxon>
        <taxon>Fungi</taxon>
        <taxon>Dikarya</taxon>
        <taxon>Basidiomycota</taxon>
        <taxon>Agaricomycotina</taxon>
        <taxon>Agaricomycetes</taxon>
        <taxon>Agaricomycetidae</taxon>
        <taxon>Agaricales</taxon>
        <taxon>Marasmiineae</taxon>
        <taxon>Omphalotaceae</taxon>
        <taxon>Collybiopsis</taxon>
        <taxon>Collybiopsis luxurians</taxon>
    </lineage>
</organism>
<evidence type="ECO:0000313" key="1">
    <source>
        <dbReference type="EMBL" id="KIK59272.1"/>
    </source>
</evidence>
<gene>
    <name evidence="1" type="ORF">GYMLUDRAFT_44643</name>
</gene>
<dbReference type="EMBL" id="KN834780">
    <property type="protein sequence ID" value="KIK59272.1"/>
    <property type="molecule type" value="Genomic_DNA"/>
</dbReference>
<reference evidence="1 2" key="1">
    <citation type="submission" date="2014-04" db="EMBL/GenBank/DDBJ databases">
        <title>Evolutionary Origins and Diversification of the Mycorrhizal Mutualists.</title>
        <authorList>
            <consortium name="DOE Joint Genome Institute"/>
            <consortium name="Mycorrhizal Genomics Consortium"/>
            <person name="Kohler A."/>
            <person name="Kuo A."/>
            <person name="Nagy L.G."/>
            <person name="Floudas D."/>
            <person name="Copeland A."/>
            <person name="Barry K.W."/>
            <person name="Cichocki N."/>
            <person name="Veneault-Fourrey C."/>
            <person name="LaButti K."/>
            <person name="Lindquist E.A."/>
            <person name="Lipzen A."/>
            <person name="Lundell T."/>
            <person name="Morin E."/>
            <person name="Murat C."/>
            <person name="Riley R."/>
            <person name="Ohm R."/>
            <person name="Sun H."/>
            <person name="Tunlid A."/>
            <person name="Henrissat B."/>
            <person name="Grigoriev I.V."/>
            <person name="Hibbett D.S."/>
            <person name="Martin F."/>
        </authorList>
    </citation>
    <scope>NUCLEOTIDE SEQUENCE [LARGE SCALE GENOMIC DNA]</scope>
    <source>
        <strain evidence="1 2">FD-317 M1</strain>
    </source>
</reference>
<evidence type="ECO:0008006" key="3">
    <source>
        <dbReference type="Google" id="ProtNLM"/>
    </source>
</evidence>